<feature type="compositionally biased region" description="Basic and acidic residues" evidence="2">
    <location>
        <begin position="313"/>
        <end position="331"/>
    </location>
</feature>
<evidence type="ECO:0000313" key="4">
    <source>
        <dbReference type="EMBL" id="KZT59459.1"/>
    </source>
</evidence>
<protein>
    <submittedName>
        <fullName evidence="4">TFP11-domain-containing protein</fullName>
    </submittedName>
</protein>
<keyword evidence="5" id="KW-1185">Reference proteome</keyword>
<dbReference type="InterPro" id="IPR000467">
    <property type="entry name" value="G_patch_dom"/>
</dbReference>
<reference evidence="4 5" key="1">
    <citation type="journal article" date="2016" name="Mol. Biol. Evol.">
        <title>Comparative Genomics of Early-Diverging Mushroom-Forming Fungi Provides Insights into the Origins of Lignocellulose Decay Capabilities.</title>
        <authorList>
            <person name="Nagy L.G."/>
            <person name="Riley R."/>
            <person name="Tritt A."/>
            <person name="Adam C."/>
            <person name="Daum C."/>
            <person name="Floudas D."/>
            <person name="Sun H."/>
            <person name="Yadav J.S."/>
            <person name="Pangilinan J."/>
            <person name="Larsson K.H."/>
            <person name="Matsuura K."/>
            <person name="Barry K."/>
            <person name="Labutti K."/>
            <person name="Kuo R."/>
            <person name="Ohm R.A."/>
            <person name="Bhattacharya S.S."/>
            <person name="Shirouzu T."/>
            <person name="Yoshinaga Y."/>
            <person name="Martin F.M."/>
            <person name="Grigoriev I.V."/>
            <person name="Hibbett D.S."/>
        </authorList>
    </citation>
    <scope>NUCLEOTIDE SEQUENCE [LARGE SCALE GENOMIC DNA]</scope>
    <source>
        <strain evidence="4 5">HHB12733</strain>
    </source>
</reference>
<dbReference type="STRING" id="1353952.A0A165HM04"/>
<dbReference type="SMART" id="SM00443">
    <property type="entry name" value="G_patch"/>
    <property type="match status" value="1"/>
</dbReference>
<dbReference type="EMBL" id="KV423940">
    <property type="protein sequence ID" value="KZT59459.1"/>
    <property type="molecule type" value="Genomic_DNA"/>
</dbReference>
<name>A0A165HM04_9BASI</name>
<dbReference type="Proteomes" id="UP000076842">
    <property type="component" value="Unassembled WGS sequence"/>
</dbReference>
<evidence type="ECO:0000313" key="5">
    <source>
        <dbReference type="Proteomes" id="UP000076842"/>
    </source>
</evidence>
<dbReference type="PANTHER" id="PTHR23329">
    <property type="entry name" value="TUFTELIN-INTERACTING PROTEIN 11-RELATED"/>
    <property type="match status" value="1"/>
</dbReference>
<feature type="compositionally biased region" description="Low complexity" evidence="2">
    <location>
        <begin position="246"/>
        <end position="258"/>
    </location>
</feature>
<dbReference type="Pfam" id="PF07842">
    <property type="entry name" value="GCFC"/>
    <property type="match status" value="1"/>
</dbReference>
<evidence type="ECO:0000259" key="3">
    <source>
        <dbReference type="PROSITE" id="PS50174"/>
    </source>
</evidence>
<sequence>MARRKQKFLSDDDSSENSGAEEEGDDFDPNENPDERAERELFSNPYGRNKKRKRRDMDDEDDEDEGFGGRPKPARKRTDWTKAPSFVSGGPKKLEDKLVEDGGSSDDAGEEENLAPEGIEDLDAEAEAIEDEGNEDEDEEMEVSEDDAPAPEPRIREASEEPKPPRSGFGAARSMMSAFSSGGDPRAALSPAVEVATPRGGIGSRGGIGAGRGGSGSTTATAPLPSSFGSSSTPQERPRQSFVRSATPTTPAPANLTPAEKRHFDSLQNTFGAKLMAKMGWQAGQGLGAEGKGIVNPIETKLRPMKAGIAFRGFKERTDQSKAEAKRRGETVSDDEDEKPKKGRKGRAGDRSEMWKKPAKKAKVKVEHKTYEELIREAGGEAAAAVPGVGVIIDATGPEMREVSSMSEATASWAPTADPTRLPEVRHNLRVIVDMAKGELDGLAREGKALDERGKYLATEGKRLGSVIRQEAELIARLQRIRIVVDQIAEDAREIASTYEPSLDPFEKSFETLLNEFSADYEKFGLDEIIVGAMTPVVKRMVANWDPLADPETLSQPLQRWKSAFRLRPARPPDTQVQLHDRFSRKPSQVEEKASVMTAYESLIWNVWLPRVRSSINNSWNPADPDPAILLYKTWAPLLPDFIQANILDQLVLPKLSKAVADWNWRKSVPLHSMVFPWLEHLGLRSEQLLDDCRRKIKAVLKAWSVEDGMWTQINAWRDIFPKSEWDNMLLKLIVPKLGATLREAFKVNPRDQKMEPLDSVLAWRDVLRSAVMGQLLEKEFFPKWLNTLHFWLVQPKTSFEDVAQWYSFWKGYMPASINKLEPVEQGFNRGLHLMNMAMELGANAPQQLPKPETLLPKKAAPSGRVHNGLPKAAQPAAEVTFRSIVEDFVATHNLLFFPTGQAHEKSRMPLYHVSPSVDGKGGVTVYLLDDAVWMQDGVDWKAVSLEEMVLRANRVGARQR</sequence>
<dbReference type="InterPro" id="IPR022783">
    <property type="entry name" value="GCFC_dom"/>
</dbReference>
<dbReference type="GO" id="GO:0071008">
    <property type="term" value="C:U2-type post-mRNA release spliceosomal complex"/>
    <property type="evidence" value="ECO:0007669"/>
    <property type="project" value="TreeGrafter"/>
</dbReference>
<proteinExistence type="inferred from homology"/>
<accession>A0A165HM04</accession>
<organism evidence="4 5">
    <name type="scientific">Calocera cornea HHB12733</name>
    <dbReference type="NCBI Taxonomy" id="1353952"/>
    <lineage>
        <taxon>Eukaryota</taxon>
        <taxon>Fungi</taxon>
        <taxon>Dikarya</taxon>
        <taxon>Basidiomycota</taxon>
        <taxon>Agaricomycotina</taxon>
        <taxon>Dacrymycetes</taxon>
        <taxon>Dacrymycetales</taxon>
        <taxon>Dacrymycetaceae</taxon>
        <taxon>Calocera</taxon>
    </lineage>
</organism>
<dbReference type="PANTHER" id="PTHR23329:SF1">
    <property type="entry name" value="TUFTELIN-INTERACTING PROTEIN 11"/>
    <property type="match status" value="1"/>
</dbReference>
<dbReference type="GO" id="GO:0003676">
    <property type="term" value="F:nucleic acid binding"/>
    <property type="evidence" value="ECO:0007669"/>
    <property type="project" value="InterPro"/>
</dbReference>
<dbReference type="OrthoDB" id="4822at2759"/>
<feature type="compositionally biased region" description="Basic and acidic residues" evidence="2">
    <location>
        <begin position="347"/>
        <end position="356"/>
    </location>
</feature>
<feature type="region of interest" description="Disordered" evidence="2">
    <location>
        <begin position="1"/>
        <end position="265"/>
    </location>
</feature>
<evidence type="ECO:0000256" key="2">
    <source>
        <dbReference type="SAM" id="MobiDB-lite"/>
    </source>
</evidence>
<dbReference type="FunCoup" id="A0A165HM04">
    <property type="interactions" value="656"/>
</dbReference>
<dbReference type="InterPro" id="IPR045211">
    <property type="entry name" value="TFP11/STIP/Ntr1"/>
</dbReference>
<feature type="compositionally biased region" description="Basic and acidic residues" evidence="2">
    <location>
        <begin position="153"/>
        <end position="164"/>
    </location>
</feature>
<dbReference type="InParanoid" id="A0A165HM04"/>
<feature type="compositionally biased region" description="Acidic residues" evidence="2">
    <location>
        <begin position="103"/>
        <end position="149"/>
    </location>
</feature>
<feature type="compositionally biased region" description="Acidic residues" evidence="2">
    <location>
        <begin position="11"/>
        <end position="32"/>
    </location>
</feature>
<feature type="compositionally biased region" description="Gly residues" evidence="2">
    <location>
        <begin position="200"/>
        <end position="216"/>
    </location>
</feature>
<dbReference type="Pfam" id="PF01585">
    <property type="entry name" value="G-patch"/>
    <property type="match status" value="1"/>
</dbReference>
<dbReference type="PROSITE" id="PS50174">
    <property type="entry name" value="G_PATCH"/>
    <property type="match status" value="1"/>
</dbReference>
<dbReference type="AlphaFoldDB" id="A0A165HM04"/>
<evidence type="ECO:0000256" key="1">
    <source>
        <dbReference type="ARBA" id="ARBA00010900"/>
    </source>
</evidence>
<feature type="region of interest" description="Disordered" evidence="2">
    <location>
        <begin position="312"/>
        <end position="361"/>
    </location>
</feature>
<gene>
    <name evidence="4" type="ORF">CALCODRAFT_430874</name>
</gene>
<comment type="similarity">
    <text evidence="1">Belongs to the TFP11/STIP family.</text>
</comment>
<dbReference type="GO" id="GO:0000390">
    <property type="term" value="P:spliceosomal complex disassembly"/>
    <property type="evidence" value="ECO:0007669"/>
    <property type="project" value="InterPro"/>
</dbReference>
<feature type="domain" description="G-patch" evidence="3">
    <location>
        <begin position="268"/>
        <end position="314"/>
    </location>
</feature>